<evidence type="ECO:0000313" key="2">
    <source>
        <dbReference type="EMBL" id="MCV2866941.1"/>
    </source>
</evidence>
<protein>
    <recommendedName>
        <fullName evidence="1">PRTase-CE domain-containing protein</fullName>
    </recommendedName>
</protein>
<organism evidence="2 3">
    <name type="scientific">Albidovulum sediminicola</name>
    <dbReference type="NCBI Taxonomy" id="2984331"/>
    <lineage>
        <taxon>Bacteria</taxon>
        <taxon>Pseudomonadati</taxon>
        <taxon>Pseudomonadota</taxon>
        <taxon>Alphaproteobacteria</taxon>
        <taxon>Rhodobacterales</taxon>
        <taxon>Paracoccaceae</taxon>
        <taxon>Albidovulum</taxon>
    </lineage>
</organism>
<dbReference type="InterPro" id="IPR056920">
    <property type="entry name" value="PRTase-CE"/>
</dbReference>
<reference evidence="2 3" key="1">
    <citation type="submission" date="2022-10" db="EMBL/GenBank/DDBJ databases">
        <title>Defluviimonas sp. nov., isolated from ocean surface water.</title>
        <authorList>
            <person name="He W."/>
            <person name="Wang L."/>
            <person name="Zhang D.-F."/>
        </authorList>
    </citation>
    <scope>NUCLEOTIDE SEQUENCE [LARGE SCALE GENOMIC DNA]</scope>
    <source>
        <strain evidence="2 3">WL0075</strain>
    </source>
</reference>
<evidence type="ECO:0000259" key="1">
    <source>
        <dbReference type="Pfam" id="PF24390"/>
    </source>
</evidence>
<dbReference type="Proteomes" id="UP001652503">
    <property type="component" value="Unassembled WGS sequence"/>
</dbReference>
<gene>
    <name evidence="2" type="ORF">OE647_19765</name>
</gene>
<keyword evidence="3" id="KW-1185">Reference proteome</keyword>
<evidence type="ECO:0000313" key="3">
    <source>
        <dbReference type="Proteomes" id="UP001652503"/>
    </source>
</evidence>
<dbReference type="EMBL" id="JAOWLA010000038">
    <property type="protein sequence ID" value="MCV2866941.1"/>
    <property type="molecule type" value="Genomic_DNA"/>
</dbReference>
<name>A0ABT2Z872_9RHOB</name>
<sequence length="211" mass="23949">MAKYIRENILTETPVAIVATAWGDKPDSSQQLVQRLKVQLRSDKNVEFFNSVNAFERKDHIKRFPRFILVDEFSGTGETVANRLKHIGNHAKANGTAVDPYVCMLFGMEKASEKLVNLGYKTYFCAELKAGISGYFNDAERDEKIALMQRLEEELAPAINGEPMPSLGHGQAEALFFIKNMNAPNSNFPILWWPKDAQDRDRDTIMHRAEL</sequence>
<proteinExistence type="predicted"/>
<comment type="caution">
    <text evidence="2">The sequence shown here is derived from an EMBL/GenBank/DDBJ whole genome shotgun (WGS) entry which is preliminary data.</text>
</comment>
<dbReference type="Pfam" id="PF24390">
    <property type="entry name" value="PRTase-CE"/>
    <property type="match status" value="1"/>
</dbReference>
<accession>A0ABT2Z872</accession>
<feature type="domain" description="PRTase-CE" evidence="1">
    <location>
        <begin position="19"/>
        <end position="197"/>
    </location>
</feature>